<feature type="non-terminal residue" evidence="2">
    <location>
        <position position="68"/>
    </location>
</feature>
<dbReference type="Pfam" id="PF01978">
    <property type="entry name" value="TrmB"/>
    <property type="match status" value="1"/>
</dbReference>
<evidence type="ECO:0000313" key="2">
    <source>
        <dbReference type="EMBL" id="GAG85409.1"/>
    </source>
</evidence>
<dbReference type="InterPro" id="IPR051797">
    <property type="entry name" value="TrmB-like"/>
</dbReference>
<evidence type="ECO:0000259" key="1">
    <source>
        <dbReference type="Pfam" id="PF01978"/>
    </source>
</evidence>
<sequence>MNKEILRKIGLANSEIEIYIDLLTHGDSLASEISNRVKISRTYIYDSIKNLIDKGFIAYVIKTIENIS</sequence>
<feature type="domain" description="Transcription regulator TrmB N-terminal" evidence="1">
    <location>
        <begin position="6"/>
        <end position="58"/>
    </location>
</feature>
<dbReference type="InterPro" id="IPR036390">
    <property type="entry name" value="WH_DNA-bd_sf"/>
</dbReference>
<dbReference type="PANTHER" id="PTHR34293">
    <property type="entry name" value="HTH-TYPE TRANSCRIPTIONAL REGULATOR TRMBL2"/>
    <property type="match status" value="1"/>
</dbReference>
<gene>
    <name evidence="2" type="ORF">S01H4_30099</name>
</gene>
<dbReference type="EMBL" id="BART01015508">
    <property type="protein sequence ID" value="GAG85409.1"/>
    <property type="molecule type" value="Genomic_DNA"/>
</dbReference>
<organism evidence="2">
    <name type="scientific">marine sediment metagenome</name>
    <dbReference type="NCBI Taxonomy" id="412755"/>
    <lineage>
        <taxon>unclassified sequences</taxon>
        <taxon>metagenomes</taxon>
        <taxon>ecological metagenomes</taxon>
    </lineage>
</organism>
<name>X1ARH1_9ZZZZ</name>
<dbReference type="AlphaFoldDB" id="X1ARH1"/>
<proteinExistence type="predicted"/>
<protein>
    <recommendedName>
        <fullName evidence="1">Transcription regulator TrmB N-terminal domain-containing protein</fullName>
    </recommendedName>
</protein>
<comment type="caution">
    <text evidence="2">The sequence shown here is derived from an EMBL/GenBank/DDBJ whole genome shotgun (WGS) entry which is preliminary data.</text>
</comment>
<accession>X1ARH1</accession>
<dbReference type="SUPFAM" id="SSF46785">
    <property type="entry name" value="Winged helix' DNA-binding domain"/>
    <property type="match status" value="1"/>
</dbReference>
<dbReference type="Gene3D" id="1.10.10.10">
    <property type="entry name" value="Winged helix-like DNA-binding domain superfamily/Winged helix DNA-binding domain"/>
    <property type="match status" value="1"/>
</dbReference>
<dbReference type="InterPro" id="IPR036388">
    <property type="entry name" value="WH-like_DNA-bd_sf"/>
</dbReference>
<reference evidence="2" key="1">
    <citation type="journal article" date="2014" name="Front. Microbiol.">
        <title>High frequency of phylogenetically diverse reductive dehalogenase-homologous genes in deep subseafloor sedimentary metagenomes.</title>
        <authorList>
            <person name="Kawai M."/>
            <person name="Futagami T."/>
            <person name="Toyoda A."/>
            <person name="Takaki Y."/>
            <person name="Nishi S."/>
            <person name="Hori S."/>
            <person name="Arai W."/>
            <person name="Tsubouchi T."/>
            <person name="Morono Y."/>
            <person name="Uchiyama I."/>
            <person name="Ito T."/>
            <person name="Fujiyama A."/>
            <person name="Inagaki F."/>
            <person name="Takami H."/>
        </authorList>
    </citation>
    <scope>NUCLEOTIDE SEQUENCE</scope>
    <source>
        <strain evidence="2">Expedition CK06-06</strain>
    </source>
</reference>
<dbReference type="PANTHER" id="PTHR34293:SF1">
    <property type="entry name" value="HTH-TYPE TRANSCRIPTIONAL REGULATOR TRMBL2"/>
    <property type="match status" value="1"/>
</dbReference>
<dbReference type="InterPro" id="IPR002831">
    <property type="entry name" value="Tscrpt_reg_TrmB_N"/>
</dbReference>